<evidence type="ECO:0000313" key="4">
    <source>
        <dbReference type="Proteomes" id="UP000494206"/>
    </source>
</evidence>
<protein>
    <submittedName>
        <fullName evidence="3">Uncharacterized protein</fullName>
    </submittedName>
</protein>
<organism evidence="3 4">
    <name type="scientific">Caenorhabditis bovis</name>
    <dbReference type="NCBI Taxonomy" id="2654633"/>
    <lineage>
        <taxon>Eukaryota</taxon>
        <taxon>Metazoa</taxon>
        <taxon>Ecdysozoa</taxon>
        <taxon>Nematoda</taxon>
        <taxon>Chromadorea</taxon>
        <taxon>Rhabditida</taxon>
        <taxon>Rhabditina</taxon>
        <taxon>Rhabditomorpha</taxon>
        <taxon>Rhabditoidea</taxon>
        <taxon>Rhabditidae</taxon>
        <taxon>Peloderinae</taxon>
        <taxon>Caenorhabditis</taxon>
    </lineage>
</organism>
<dbReference type="Proteomes" id="UP000494206">
    <property type="component" value="Unassembled WGS sequence"/>
</dbReference>
<dbReference type="EMBL" id="CADEPM010000003">
    <property type="protein sequence ID" value="CAB3401264.1"/>
    <property type="molecule type" value="Genomic_DNA"/>
</dbReference>
<dbReference type="OrthoDB" id="5817392at2759"/>
<feature type="transmembrane region" description="Helical" evidence="1">
    <location>
        <begin position="165"/>
        <end position="183"/>
    </location>
</feature>
<gene>
    <name evidence="3" type="ORF">CBOVIS_LOCUS4036</name>
</gene>
<feature type="chain" id="PRO_5035911471" evidence="2">
    <location>
        <begin position="23"/>
        <end position="185"/>
    </location>
</feature>
<keyword evidence="4" id="KW-1185">Reference proteome</keyword>
<keyword evidence="1" id="KW-0812">Transmembrane</keyword>
<accession>A0A8S1EPK8</accession>
<sequence length="185" mass="20023">MINIQTISSIFLIFYNINKTLSCPPQPNGNCYYGQYQLSTMSGGFQNQACGTAINRDWCTVSYMPATQQANFGCASNFPIRIGGAICGDGPGFINSQGCSMVNTENGPCYFCCCKGGSCNHPQVFAREASKLPINQIPTYQGSSNGQSAPNYYPIPWYNTSAKTANPLFVVVIVLLILAVISYSQ</sequence>
<keyword evidence="2" id="KW-0732">Signal</keyword>
<dbReference type="AlphaFoldDB" id="A0A8S1EPK8"/>
<reference evidence="3 4" key="1">
    <citation type="submission" date="2020-04" db="EMBL/GenBank/DDBJ databases">
        <authorList>
            <person name="Laetsch R D."/>
            <person name="Stevens L."/>
            <person name="Kumar S."/>
            <person name="Blaxter L. M."/>
        </authorList>
    </citation>
    <scope>NUCLEOTIDE SEQUENCE [LARGE SCALE GENOMIC DNA]</scope>
</reference>
<keyword evidence="1" id="KW-0472">Membrane</keyword>
<keyword evidence="1" id="KW-1133">Transmembrane helix</keyword>
<proteinExistence type="predicted"/>
<evidence type="ECO:0000256" key="1">
    <source>
        <dbReference type="SAM" id="Phobius"/>
    </source>
</evidence>
<evidence type="ECO:0000313" key="3">
    <source>
        <dbReference type="EMBL" id="CAB3401264.1"/>
    </source>
</evidence>
<evidence type="ECO:0000256" key="2">
    <source>
        <dbReference type="SAM" id="SignalP"/>
    </source>
</evidence>
<feature type="signal peptide" evidence="2">
    <location>
        <begin position="1"/>
        <end position="22"/>
    </location>
</feature>
<comment type="caution">
    <text evidence="3">The sequence shown here is derived from an EMBL/GenBank/DDBJ whole genome shotgun (WGS) entry which is preliminary data.</text>
</comment>
<name>A0A8S1EPK8_9PELO</name>